<feature type="coiled-coil region" evidence="5">
    <location>
        <begin position="391"/>
        <end position="440"/>
    </location>
</feature>
<evidence type="ECO:0000259" key="6">
    <source>
        <dbReference type="PROSITE" id="PS51469"/>
    </source>
</evidence>
<evidence type="ECO:0000313" key="8">
    <source>
        <dbReference type="Proteomes" id="UP000267606"/>
    </source>
</evidence>
<sequence>PTVLEIANFELFSSGPQNIRILGSERYPSNEWMALGNFILENNREIQRFPIAARSYVKFLRLELLSHYGREHYCTLSLVRLLGISMVDEYEAEAEAAAVSDTSFSIPVVSILSITSEVRIIFGFHFNIEAVNNTAAEKMNAAVTSNNIAKENISVMPEIVEKNESVNDLPFVNTVVNAVGSIGIGNIKDVFQSTFLMKRTRVSPQNVTRNNATLIELCTKCVVDSINNYVLFCRTFFGYQYSFIDADNANLARNKQVHIHSFLKHQKKKNRTRVLEFFFASVLPTNICNLESRSFENVQNLTSYNLTESDVISTISPTINSPTTSNLLNRNLNGGEKGFGHFVTDERFMIPGGVMSHKESIFMKLNKRISNLELNMSLSSEYLSELSRRYVLQTNESRRQAELIIKQAEEAAVNAIKSSVHALKIQMDALAANLRELTETVKSLPELATPMHHTMVLKHSVDKGSDSDASLARSQAYVYSHLGMWTVCFV</sequence>
<dbReference type="PANTHER" id="PTHR12953">
    <property type="entry name" value="MEMBRANE PROTEIN CH1 RELATED"/>
    <property type="match status" value="1"/>
</dbReference>
<reference evidence="7 8" key="2">
    <citation type="submission" date="2018-11" db="EMBL/GenBank/DDBJ databases">
        <authorList>
            <consortium name="Pathogen Informatics"/>
        </authorList>
    </citation>
    <scope>NUCLEOTIDE SEQUENCE [LARGE SCALE GENOMIC DNA]</scope>
</reference>
<reference evidence="9" key="1">
    <citation type="submission" date="2016-06" db="UniProtKB">
        <authorList>
            <consortium name="WormBaseParasite"/>
        </authorList>
    </citation>
    <scope>IDENTIFICATION</scope>
</reference>
<dbReference type="STRING" id="387005.A0A183HCX5"/>
<dbReference type="AlphaFoldDB" id="A0A183HCX5"/>
<keyword evidence="4" id="KW-0472">Membrane</keyword>
<accession>A0A183HCX5</accession>
<dbReference type="WBParaSite" id="OFLC_0000533601-mRNA-1">
    <property type="protein sequence ID" value="OFLC_0000533601-mRNA-1"/>
    <property type="gene ID" value="OFLC_0000533601"/>
</dbReference>
<dbReference type="Pfam" id="PF07738">
    <property type="entry name" value="Sad1_UNC"/>
    <property type="match status" value="1"/>
</dbReference>
<keyword evidence="8" id="KW-1185">Reference proteome</keyword>
<gene>
    <name evidence="7" type="ORF">OFLC_LOCUS5337</name>
</gene>
<dbReference type="Gene3D" id="2.60.120.260">
    <property type="entry name" value="Galactose-binding domain-like"/>
    <property type="match status" value="1"/>
</dbReference>
<evidence type="ECO:0000313" key="9">
    <source>
        <dbReference type="WBParaSite" id="OFLC_0000533601-mRNA-1"/>
    </source>
</evidence>
<evidence type="ECO:0000313" key="7">
    <source>
        <dbReference type="EMBL" id="VDO42798.1"/>
    </source>
</evidence>
<dbReference type="Proteomes" id="UP000267606">
    <property type="component" value="Unassembled WGS sequence"/>
</dbReference>
<keyword evidence="5" id="KW-0175">Coiled coil</keyword>
<dbReference type="InterPro" id="IPR012919">
    <property type="entry name" value="SUN_dom"/>
</dbReference>
<feature type="domain" description="SUN" evidence="6">
    <location>
        <begin position="1"/>
        <end position="86"/>
    </location>
</feature>
<dbReference type="GO" id="GO:0012505">
    <property type="term" value="C:endomembrane system"/>
    <property type="evidence" value="ECO:0007669"/>
    <property type="project" value="UniProtKB-SubCell"/>
</dbReference>
<evidence type="ECO:0000256" key="5">
    <source>
        <dbReference type="SAM" id="Coils"/>
    </source>
</evidence>
<dbReference type="PANTHER" id="PTHR12953:SF0">
    <property type="entry name" value="SUN DOMAIN-CONTAINING OSSIFICATION FACTOR"/>
    <property type="match status" value="1"/>
</dbReference>
<protein>
    <submittedName>
        <fullName evidence="9">SUN domain-containing protein</fullName>
    </submittedName>
</protein>
<name>A0A183HCX5_9BILA</name>
<keyword evidence="3" id="KW-1133">Transmembrane helix</keyword>
<dbReference type="EMBL" id="UZAJ01004531">
    <property type="protein sequence ID" value="VDO42798.1"/>
    <property type="molecule type" value="Genomic_DNA"/>
</dbReference>
<evidence type="ECO:0000256" key="2">
    <source>
        <dbReference type="ARBA" id="ARBA00022692"/>
    </source>
</evidence>
<dbReference type="PROSITE" id="PS51469">
    <property type="entry name" value="SUN"/>
    <property type="match status" value="1"/>
</dbReference>
<keyword evidence="2" id="KW-0812">Transmembrane</keyword>
<dbReference type="GO" id="GO:0034975">
    <property type="term" value="P:protein folding in endoplasmic reticulum"/>
    <property type="evidence" value="ECO:0007669"/>
    <property type="project" value="TreeGrafter"/>
</dbReference>
<proteinExistence type="predicted"/>
<evidence type="ECO:0000256" key="3">
    <source>
        <dbReference type="ARBA" id="ARBA00022989"/>
    </source>
</evidence>
<organism evidence="9">
    <name type="scientific">Onchocerca flexuosa</name>
    <dbReference type="NCBI Taxonomy" id="387005"/>
    <lineage>
        <taxon>Eukaryota</taxon>
        <taxon>Metazoa</taxon>
        <taxon>Ecdysozoa</taxon>
        <taxon>Nematoda</taxon>
        <taxon>Chromadorea</taxon>
        <taxon>Rhabditida</taxon>
        <taxon>Spirurina</taxon>
        <taxon>Spiruromorpha</taxon>
        <taxon>Filarioidea</taxon>
        <taxon>Onchocercidae</taxon>
        <taxon>Onchocerca</taxon>
    </lineage>
</organism>
<dbReference type="GO" id="GO:0016020">
    <property type="term" value="C:membrane"/>
    <property type="evidence" value="ECO:0007669"/>
    <property type="project" value="InterPro"/>
</dbReference>
<dbReference type="GO" id="GO:0005737">
    <property type="term" value="C:cytoplasm"/>
    <property type="evidence" value="ECO:0007669"/>
    <property type="project" value="TreeGrafter"/>
</dbReference>
<evidence type="ECO:0000256" key="1">
    <source>
        <dbReference type="ARBA" id="ARBA00004308"/>
    </source>
</evidence>
<comment type="subcellular location">
    <subcellularLocation>
        <location evidence="1">Endomembrane system</location>
    </subcellularLocation>
</comment>
<evidence type="ECO:0000256" key="4">
    <source>
        <dbReference type="ARBA" id="ARBA00023136"/>
    </source>
</evidence>
<dbReference type="InterPro" id="IPR045120">
    <property type="entry name" value="Suco/Slp1-like"/>
</dbReference>